<feature type="chain" id="PRO_5007542152" evidence="1">
    <location>
        <begin position="22"/>
        <end position="138"/>
    </location>
</feature>
<name>A0A147BEQ1_IXORI</name>
<evidence type="ECO:0000256" key="1">
    <source>
        <dbReference type="SAM" id="SignalP"/>
    </source>
</evidence>
<accession>A0A147BEQ1</accession>
<feature type="signal peptide" evidence="1">
    <location>
        <begin position="1"/>
        <end position="21"/>
    </location>
</feature>
<keyword evidence="1" id="KW-0732">Signal</keyword>
<dbReference type="EMBL" id="GEGO01006148">
    <property type="protein sequence ID" value="JAR89256.1"/>
    <property type="molecule type" value="Transcribed_RNA"/>
</dbReference>
<dbReference type="AlphaFoldDB" id="A0A147BEQ1"/>
<proteinExistence type="predicted"/>
<evidence type="ECO:0000313" key="2">
    <source>
        <dbReference type="EMBL" id="JAR89256.1"/>
    </source>
</evidence>
<reference evidence="2" key="1">
    <citation type="journal article" date="2018" name="PLoS Negl. Trop. Dis.">
        <title>Sialome diversity of ticks revealed by RNAseq of single tick salivary glands.</title>
        <authorList>
            <person name="Perner J."/>
            <person name="Kropackova S."/>
            <person name="Kopacek P."/>
            <person name="Ribeiro J.M."/>
        </authorList>
    </citation>
    <scope>NUCLEOTIDE SEQUENCE</scope>
    <source>
        <strain evidence="2">Siblings of single egg batch collected in Ceske Budejovice</strain>
        <tissue evidence="2">Salivary glands</tissue>
    </source>
</reference>
<protein>
    <submittedName>
        <fullName evidence="2">Putative salivary secreted protein</fullName>
    </submittedName>
</protein>
<sequence length="138" mass="15642">MQLVTFVTLLLVPTVQHGVLSSVTDLVKNKCTDLIKEGGRIACNLTGQGDYTGMSIINCWVSCNDDFSTFFLPHKECQRILEVKSWAAFQEIVGSLPPYGFEDCSEEDQDRLQRWVNSWSDHREKAKKTLCLNGRNLL</sequence>
<organism evidence="2">
    <name type="scientific">Ixodes ricinus</name>
    <name type="common">Common tick</name>
    <name type="synonym">Acarus ricinus</name>
    <dbReference type="NCBI Taxonomy" id="34613"/>
    <lineage>
        <taxon>Eukaryota</taxon>
        <taxon>Metazoa</taxon>
        <taxon>Ecdysozoa</taxon>
        <taxon>Arthropoda</taxon>
        <taxon>Chelicerata</taxon>
        <taxon>Arachnida</taxon>
        <taxon>Acari</taxon>
        <taxon>Parasitiformes</taxon>
        <taxon>Ixodida</taxon>
        <taxon>Ixodoidea</taxon>
        <taxon>Ixodidae</taxon>
        <taxon>Ixodinae</taxon>
        <taxon>Ixodes</taxon>
    </lineage>
</organism>